<dbReference type="Pfam" id="PF05889">
    <property type="entry name" value="SepSecS"/>
    <property type="match status" value="1"/>
</dbReference>
<evidence type="ECO:0000256" key="14">
    <source>
        <dbReference type="ARBA" id="ARBA00032048"/>
    </source>
</evidence>
<dbReference type="HOGENOM" id="CLU_022508_0_0_2"/>
<evidence type="ECO:0000313" key="21">
    <source>
        <dbReference type="Proteomes" id="UP000001107"/>
    </source>
</evidence>
<evidence type="ECO:0000256" key="19">
    <source>
        <dbReference type="PIRSR" id="PIRSR017689-50"/>
    </source>
</evidence>
<gene>
    <name evidence="20" type="ordered locus">Mevan_1467</name>
</gene>
<keyword evidence="21" id="KW-1185">Reference proteome</keyword>
<evidence type="ECO:0000256" key="13">
    <source>
        <dbReference type="ARBA" id="ARBA00030669"/>
    </source>
</evidence>
<sequence length="436" mass="48354">MLDFNVSGLIPKNMEKRGELVFSENLKEIEDIFNHRKIPENGLSNEKIRLFLRFLSMMDTDKDPKSIRIGEREARIVSSVHDELSYGFCHGVGRSGNLIDPQPKAPGASIMYSLTNKILESFLKTLGIDVYGISTPVSTGMSISLCLCAARKKYASNVVIYPYAAHKSPIKAVSFAGMKMRLVETVLDGDKVYVPVEEIESAVKKEIELGNNPCILSTLTFFPPRNSDDILEISKICEIYDIPHIVNGAYALQNNFYIEKLKKAFKYRIDAVVSSSDKNLLTPIGGGIIFSKNQDFLKEISHCYPGRASATPIVSTLVSLLSIGSKNYIELMKNQKSSKKLLDDLLYDLSKKTGNKLLDSESPIASCISVNSNPVEIAAKLYNLRVTGPRGVTKTDKFGNCYTGNYIYDYIVMNAAIGVKTEDVVNAVDKLEKIIL</sequence>
<evidence type="ECO:0000256" key="4">
    <source>
        <dbReference type="ARBA" id="ARBA00007037"/>
    </source>
</evidence>
<evidence type="ECO:0000256" key="16">
    <source>
        <dbReference type="ARBA" id="ARBA00048808"/>
    </source>
</evidence>
<evidence type="ECO:0000256" key="9">
    <source>
        <dbReference type="ARBA" id="ARBA00022884"/>
    </source>
</evidence>
<name>A6US89_METVS</name>
<accession>A6US89</accession>
<evidence type="ECO:0000256" key="1">
    <source>
        <dbReference type="ARBA" id="ARBA00001933"/>
    </source>
</evidence>
<evidence type="ECO:0000256" key="6">
    <source>
        <dbReference type="ARBA" id="ARBA00021963"/>
    </source>
</evidence>
<dbReference type="InterPro" id="IPR019872">
    <property type="entry name" value="Sec-tRNA_Se_transferase"/>
</dbReference>
<evidence type="ECO:0000256" key="18">
    <source>
        <dbReference type="PIRSR" id="PIRSR017689-1"/>
    </source>
</evidence>
<dbReference type="Proteomes" id="UP000001107">
    <property type="component" value="Chromosome"/>
</dbReference>
<feature type="binding site" evidence="18">
    <location>
        <position position="95"/>
    </location>
    <ligand>
        <name>substrate</name>
    </ligand>
</feature>
<dbReference type="UniPathway" id="UPA00906">
    <property type="reaction ID" value="UER00898"/>
</dbReference>
<keyword evidence="9 17" id="KW-0694">RNA-binding</keyword>
<dbReference type="NCBIfam" id="TIGR03531">
    <property type="entry name" value="selenium_SpcS"/>
    <property type="match status" value="1"/>
</dbReference>
<feature type="site" description="May act as a substrate filter by repelling compounds with a negatively charged alpha-carboxylate" evidence="19">
    <location>
        <position position="71"/>
    </location>
</feature>
<dbReference type="KEGG" id="mvn:Mevan_1467"/>
<dbReference type="GO" id="GO:0098621">
    <property type="term" value="F:O-phosphoseryl-tRNA(Sec) selenium transferase activity"/>
    <property type="evidence" value="ECO:0007669"/>
    <property type="project" value="UniProtKB-EC"/>
</dbReference>
<feature type="binding site" evidence="18">
    <location>
        <position position="102"/>
    </location>
    <ligand>
        <name>substrate</name>
    </ligand>
</feature>
<dbReference type="GO" id="GO:0001717">
    <property type="term" value="P:conversion of seryl-tRNAsec to selenocys-tRNAsec"/>
    <property type="evidence" value="ECO:0007669"/>
    <property type="project" value="UniProtKB-UniRule"/>
</dbReference>
<dbReference type="InterPro" id="IPR008829">
    <property type="entry name" value="SepSecS/SepCysS"/>
</dbReference>
<evidence type="ECO:0000256" key="17">
    <source>
        <dbReference type="PIRNR" id="PIRNR017689"/>
    </source>
</evidence>
<evidence type="ECO:0000256" key="12">
    <source>
        <dbReference type="ARBA" id="ARBA00023266"/>
    </source>
</evidence>
<feature type="binding site" evidence="18">
    <location>
        <position position="307"/>
    </location>
    <ligand>
        <name>substrate</name>
    </ligand>
</feature>
<dbReference type="OrthoDB" id="64344at2157"/>
<evidence type="ECO:0000256" key="10">
    <source>
        <dbReference type="ARBA" id="ARBA00022898"/>
    </source>
</evidence>
<keyword evidence="11 17" id="KW-0648">Protein biosynthesis</keyword>
<comment type="similarity">
    <text evidence="4 17">Belongs to the SepSecS family.</text>
</comment>
<dbReference type="eggNOG" id="arCOG00119">
    <property type="taxonomic scope" value="Archaea"/>
</dbReference>
<feature type="binding site" evidence="18">
    <location>
        <position position="94"/>
    </location>
    <ligand>
        <name>substrate</name>
    </ligand>
</feature>
<keyword evidence="10 17" id="KW-0663">Pyridoxal phosphate</keyword>
<protein>
    <recommendedName>
        <fullName evidence="6 17">O-phosphoseryl-tRNA(Sec) selenium transferase</fullName>
        <ecNumber evidence="5 17">2.9.1.2</ecNumber>
    </recommendedName>
    <alternativeName>
        <fullName evidence="13 17">Selenocysteine synthase</fullName>
    </alternativeName>
    <alternativeName>
        <fullName evidence="14 17">Selenocysteinyl-tRNA(Sec) synthase</fullName>
    </alternativeName>
    <alternativeName>
        <fullName evidence="15 17">Sep-tRNA:Sec-tRNA synthase</fullName>
    </alternativeName>
</protein>
<reference evidence="20" key="1">
    <citation type="submission" date="2007-06" db="EMBL/GenBank/DDBJ databases">
        <title>Complete sequence of Methanococcus vannielii SB.</title>
        <authorList>
            <consortium name="US DOE Joint Genome Institute"/>
            <person name="Copeland A."/>
            <person name="Lucas S."/>
            <person name="Lapidus A."/>
            <person name="Barry K."/>
            <person name="Glavina del Rio T."/>
            <person name="Dalin E."/>
            <person name="Tice H."/>
            <person name="Pitluck S."/>
            <person name="Chain P."/>
            <person name="Malfatti S."/>
            <person name="Shin M."/>
            <person name="Vergez L."/>
            <person name="Schmutz J."/>
            <person name="Larimer F."/>
            <person name="Land M."/>
            <person name="Hauser L."/>
            <person name="Kyrpides N."/>
            <person name="Anderson I."/>
            <person name="Sieprawska-Lupa M."/>
            <person name="Whitman W.B."/>
            <person name="Richardson P."/>
        </authorList>
    </citation>
    <scope>NUCLEOTIDE SEQUENCE [LARGE SCALE GENOMIC DNA]</scope>
    <source>
        <strain evidence="20">SB</strain>
    </source>
</reference>
<dbReference type="RefSeq" id="WP_012066275.1">
    <property type="nucleotide sequence ID" value="NC_009634.1"/>
</dbReference>
<dbReference type="AlphaFoldDB" id="A6US89"/>
<evidence type="ECO:0000313" key="20">
    <source>
        <dbReference type="EMBL" id="ABR55361.1"/>
    </source>
</evidence>
<dbReference type="Gene3D" id="3.40.640.10">
    <property type="entry name" value="Type I PLP-dependent aspartate aminotransferase-like (Major domain)"/>
    <property type="match status" value="1"/>
</dbReference>
<dbReference type="PANTHER" id="PTHR12944">
    <property type="entry name" value="SOLUBLE LIVER ANTIGEN/LIVER PANCREAS ANTIGEN"/>
    <property type="match status" value="1"/>
</dbReference>
<dbReference type="GO" id="GO:0000049">
    <property type="term" value="F:tRNA binding"/>
    <property type="evidence" value="ECO:0007669"/>
    <property type="project" value="UniProtKB-UniRule"/>
</dbReference>
<dbReference type="EMBL" id="CP000742">
    <property type="protein sequence ID" value="ABR55361.1"/>
    <property type="molecule type" value="Genomic_DNA"/>
</dbReference>
<organism evidence="20 21">
    <name type="scientific">Methanococcus vannielii (strain ATCC 35089 / DSM 1224 / JCM 13029 / OCM 148 / SB)</name>
    <dbReference type="NCBI Taxonomy" id="406327"/>
    <lineage>
        <taxon>Archaea</taxon>
        <taxon>Methanobacteriati</taxon>
        <taxon>Methanobacteriota</taxon>
        <taxon>Methanomada group</taxon>
        <taxon>Methanococci</taxon>
        <taxon>Methanococcales</taxon>
        <taxon>Methanococcaceae</taxon>
        <taxon>Methanococcus</taxon>
    </lineage>
</organism>
<feature type="binding site" evidence="18">
    <location>
        <position position="266"/>
    </location>
    <ligand>
        <name>tRNA</name>
        <dbReference type="ChEBI" id="CHEBI:17843"/>
    </ligand>
</feature>
<keyword evidence="8 17" id="KW-0808">Transferase</keyword>
<evidence type="ECO:0000256" key="8">
    <source>
        <dbReference type="ARBA" id="ARBA00022679"/>
    </source>
</evidence>
<feature type="binding site" evidence="18">
    <location>
        <position position="72"/>
    </location>
    <ligand>
        <name>pyridoxal 5'-phosphate</name>
        <dbReference type="ChEBI" id="CHEBI:597326"/>
    </ligand>
</feature>
<dbReference type="GO" id="GO:0001514">
    <property type="term" value="P:selenocysteine incorporation"/>
    <property type="evidence" value="ECO:0007669"/>
    <property type="project" value="TreeGrafter"/>
</dbReference>
<evidence type="ECO:0000256" key="11">
    <source>
        <dbReference type="ARBA" id="ARBA00022917"/>
    </source>
</evidence>
<evidence type="ECO:0000256" key="7">
    <source>
        <dbReference type="ARBA" id="ARBA00022555"/>
    </source>
</evidence>
<dbReference type="EC" id="2.9.1.2" evidence="5 17"/>
<dbReference type="InterPro" id="IPR015424">
    <property type="entry name" value="PyrdxlP-dep_Trfase"/>
</dbReference>
<dbReference type="STRING" id="406327.Mevan_1467"/>
<dbReference type="GeneID" id="5324777"/>
<feature type="modified residue" description="N6-(pyridoxal phosphate)lysine" evidence="19">
    <location>
        <position position="278"/>
    </location>
</feature>
<dbReference type="PANTHER" id="PTHR12944:SF2">
    <property type="entry name" value="O-PHOSPHOSERYL-TRNA(SEC) SELENIUM TRANSFERASE"/>
    <property type="match status" value="1"/>
</dbReference>
<comment type="catalytic activity">
    <reaction evidence="16 17">
        <text>O-phospho-L-seryl-tRNA(Sec) + selenophosphate + H2O = L-selenocysteinyl-tRNA(Sec) + 2 phosphate</text>
        <dbReference type="Rhea" id="RHEA:25041"/>
        <dbReference type="Rhea" id="RHEA-COMP:9743"/>
        <dbReference type="Rhea" id="RHEA-COMP:9947"/>
        <dbReference type="ChEBI" id="CHEBI:15377"/>
        <dbReference type="ChEBI" id="CHEBI:16144"/>
        <dbReference type="ChEBI" id="CHEBI:43474"/>
        <dbReference type="ChEBI" id="CHEBI:78551"/>
        <dbReference type="ChEBI" id="CHEBI:78573"/>
        <dbReference type="EC" id="2.9.1.2"/>
    </reaction>
</comment>
<evidence type="ECO:0000256" key="2">
    <source>
        <dbReference type="ARBA" id="ARBA00002552"/>
    </source>
</evidence>
<proteinExistence type="inferred from homology"/>
<evidence type="ECO:0000256" key="3">
    <source>
        <dbReference type="ARBA" id="ARBA00004822"/>
    </source>
</evidence>
<dbReference type="PIRSF" id="PIRSF017689">
    <property type="entry name" value="SepSecS"/>
    <property type="match status" value="1"/>
</dbReference>
<comment type="function">
    <text evidence="2 17">Converts O-phosphoseryl-tRNA(Sec) to selenocysteinyl-tRNA(Sec) required for selenoprotein biosynthesis.</text>
</comment>
<comment type="cofactor">
    <cofactor evidence="1 17 19">
        <name>pyridoxal 5'-phosphate</name>
        <dbReference type="ChEBI" id="CHEBI:597326"/>
    </cofactor>
</comment>
<keyword evidence="12 17" id="KW-0711">Selenium</keyword>
<dbReference type="InterPro" id="IPR015421">
    <property type="entry name" value="PyrdxlP-dep_Trfase_major"/>
</dbReference>
<dbReference type="SUPFAM" id="SSF53383">
    <property type="entry name" value="PLP-dependent transferases"/>
    <property type="match status" value="1"/>
</dbReference>
<evidence type="ECO:0000256" key="5">
    <source>
        <dbReference type="ARBA" id="ARBA00012464"/>
    </source>
</evidence>
<keyword evidence="7 17" id="KW-0820">tRNA-binding</keyword>
<evidence type="ECO:0000256" key="15">
    <source>
        <dbReference type="ARBA" id="ARBA00032693"/>
    </source>
</evidence>
<comment type="pathway">
    <text evidence="3 17">Aminoacyl-tRNA biosynthesis; selenocysteinyl-tRNA(Sec) biosynthesis; selenocysteinyl-tRNA(Sec) from L-seryl-tRNA(Sec) (archaeal/eukaryal route): step 2/2.</text>
</comment>